<dbReference type="PROSITE" id="PS50983">
    <property type="entry name" value="FE_B12_PBP"/>
    <property type="match status" value="1"/>
</dbReference>
<protein>
    <submittedName>
        <fullName evidence="5">Iron ABC transporter substrate-binding protein</fullName>
    </submittedName>
</protein>
<evidence type="ECO:0000313" key="6">
    <source>
        <dbReference type="Proteomes" id="UP001464378"/>
    </source>
</evidence>
<comment type="similarity">
    <text evidence="1">Belongs to the bacterial solute-binding protein 8 family.</text>
</comment>
<dbReference type="InterPro" id="IPR002491">
    <property type="entry name" value="ABC_transptr_periplasmic_BD"/>
</dbReference>
<name>A0ABV1E787_9FIRM</name>
<organism evidence="5 6">
    <name type="scientific">Pseudoflavonifractor intestinihominis</name>
    <dbReference type="NCBI Taxonomy" id="3133171"/>
    <lineage>
        <taxon>Bacteria</taxon>
        <taxon>Bacillati</taxon>
        <taxon>Bacillota</taxon>
        <taxon>Clostridia</taxon>
        <taxon>Eubacteriales</taxon>
        <taxon>Oscillospiraceae</taxon>
        <taxon>Pseudoflavonifractor</taxon>
    </lineage>
</organism>
<feature type="domain" description="Fe/B12 periplasmic-binding" evidence="4">
    <location>
        <begin position="63"/>
        <end position="332"/>
    </location>
</feature>
<proteinExistence type="inferred from homology"/>
<dbReference type="Gene3D" id="3.40.50.1980">
    <property type="entry name" value="Nitrogenase molybdenum iron protein domain"/>
    <property type="match status" value="2"/>
</dbReference>
<keyword evidence="3" id="KW-0732">Signal</keyword>
<evidence type="ECO:0000256" key="3">
    <source>
        <dbReference type="SAM" id="SignalP"/>
    </source>
</evidence>
<feature type="chain" id="PRO_5046082104" evidence="3">
    <location>
        <begin position="23"/>
        <end position="373"/>
    </location>
</feature>
<dbReference type="Proteomes" id="UP001464378">
    <property type="component" value="Unassembled WGS sequence"/>
</dbReference>
<evidence type="ECO:0000256" key="1">
    <source>
        <dbReference type="ARBA" id="ARBA00008814"/>
    </source>
</evidence>
<dbReference type="Pfam" id="PF01497">
    <property type="entry name" value="Peripla_BP_2"/>
    <property type="match status" value="1"/>
</dbReference>
<dbReference type="PROSITE" id="PS51257">
    <property type="entry name" value="PROKAR_LIPOPROTEIN"/>
    <property type="match status" value="1"/>
</dbReference>
<dbReference type="PANTHER" id="PTHR30535:SF34">
    <property type="entry name" value="MOLYBDATE-BINDING PROTEIN MOLA"/>
    <property type="match status" value="1"/>
</dbReference>
<dbReference type="InterPro" id="IPR050902">
    <property type="entry name" value="ABC_Transporter_SBP"/>
</dbReference>
<comment type="caution">
    <text evidence="5">The sequence shown here is derived from an EMBL/GenBank/DDBJ whole genome shotgun (WGS) entry which is preliminary data.</text>
</comment>
<dbReference type="SUPFAM" id="SSF53807">
    <property type="entry name" value="Helical backbone' metal receptor"/>
    <property type="match status" value="1"/>
</dbReference>
<evidence type="ECO:0000259" key="4">
    <source>
        <dbReference type="PROSITE" id="PS50983"/>
    </source>
</evidence>
<feature type="signal peptide" evidence="3">
    <location>
        <begin position="1"/>
        <end position="22"/>
    </location>
</feature>
<dbReference type="EMBL" id="JBBMFK010000001">
    <property type="protein sequence ID" value="MEQ2441898.1"/>
    <property type="molecule type" value="Genomic_DNA"/>
</dbReference>
<dbReference type="CDD" id="cd01147">
    <property type="entry name" value="HemV-2"/>
    <property type="match status" value="1"/>
</dbReference>
<gene>
    <name evidence="5" type="ORF">WMO64_00260</name>
</gene>
<dbReference type="PANTHER" id="PTHR30535">
    <property type="entry name" value="VITAMIN B12-BINDING PROTEIN"/>
    <property type="match status" value="1"/>
</dbReference>
<evidence type="ECO:0000256" key="2">
    <source>
        <dbReference type="SAM" id="MobiDB-lite"/>
    </source>
</evidence>
<reference evidence="5 6" key="1">
    <citation type="submission" date="2024-03" db="EMBL/GenBank/DDBJ databases">
        <title>Human intestinal bacterial collection.</title>
        <authorList>
            <person name="Pauvert C."/>
            <person name="Hitch T.C.A."/>
            <person name="Clavel T."/>
        </authorList>
    </citation>
    <scope>NUCLEOTIDE SEQUENCE [LARGE SCALE GENOMIC DNA]</scope>
    <source>
        <strain evidence="5 6">CLA-AP-H29</strain>
    </source>
</reference>
<keyword evidence="6" id="KW-1185">Reference proteome</keyword>
<feature type="compositionally biased region" description="Low complexity" evidence="2">
    <location>
        <begin position="25"/>
        <end position="39"/>
    </location>
</feature>
<dbReference type="RefSeq" id="WP_349230622.1">
    <property type="nucleotide sequence ID" value="NZ_JBBMFK010000001.1"/>
</dbReference>
<feature type="region of interest" description="Disordered" evidence="2">
    <location>
        <begin position="25"/>
        <end position="45"/>
    </location>
</feature>
<accession>A0ABV1E787</accession>
<evidence type="ECO:0000313" key="5">
    <source>
        <dbReference type="EMBL" id="MEQ2441898.1"/>
    </source>
</evidence>
<sequence length="373" mass="39850">MKKQTRLTALLLSLLLLAGCAAAPTATSPSPSASPEQTAGTGGTRTITDAAGRQVEIPETVSSVVCVGVCTLRYTTYLQAQNLAVGVESDEVGAPITKPFSYFNQDLFASLPVTGNNGETYDEEILKADPDVIVANTDADSAQALQDKTGIPVVVVPLNEGMFDDNVFQILSILGEVYHREDRAEELASYLKGIQADLADRTAGVADADKPTVYVSGVSFKGSHGFEGTEAGYAPLAAISGVNLADTTGQTGAFSLDPEQVLTWDPDVIFVDFNGLSLINEDYASNPDFYNSLTAVKEGRVYSQISFRYSATNTELALADAYYMGKVLYPEQFADVDIAAKFDEIFQTMLGVEDAYAQYQAAGYQFKEMTLGG</sequence>